<feature type="domain" description="RNA polymerase sigma-70 region 2" evidence="5">
    <location>
        <begin position="30"/>
        <end position="92"/>
    </location>
</feature>
<evidence type="ECO:0000313" key="7">
    <source>
        <dbReference type="EMBL" id="WZN45420.1"/>
    </source>
</evidence>
<dbReference type="PANTHER" id="PTHR43133:SF46">
    <property type="entry name" value="RNA POLYMERASE SIGMA-70 FACTOR ECF SUBFAMILY"/>
    <property type="match status" value="1"/>
</dbReference>
<dbReference type="Pfam" id="PF08281">
    <property type="entry name" value="Sigma70_r4_2"/>
    <property type="match status" value="1"/>
</dbReference>
<dbReference type="InterPro" id="IPR013325">
    <property type="entry name" value="RNA_pol_sigma_r2"/>
</dbReference>
<dbReference type="InterPro" id="IPR013249">
    <property type="entry name" value="RNA_pol_sigma70_r4_t2"/>
</dbReference>
<evidence type="ECO:0000259" key="6">
    <source>
        <dbReference type="Pfam" id="PF08281"/>
    </source>
</evidence>
<dbReference type="NCBIfam" id="TIGR02937">
    <property type="entry name" value="sigma70-ECF"/>
    <property type="match status" value="1"/>
</dbReference>
<evidence type="ECO:0000256" key="4">
    <source>
        <dbReference type="ARBA" id="ARBA00023163"/>
    </source>
</evidence>
<gene>
    <name evidence="7" type="ORF">WJU22_21200</name>
</gene>
<dbReference type="SUPFAM" id="SSF88946">
    <property type="entry name" value="Sigma2 domain of RNA polymerase sigma factors"/>
    <property type="match status" value="1"/>
</dbReference>
<evidence type="ECO:0000259" key="5">
    <source>
        <dbReference type="Pfam" id="PF04542"/>
    </source>
</evidence>
<name>A0ABZ2YZH1_9BACT</name>
<dbReference type="SUPFAM" id="SSF88659">
    <property type="entry name" value="Sigma3 and sigma4 domains of RNA polymerase sigma factors"/>
    <property type="match status" value="1"/>
</dbReference>
<evidence type="ECO:0000256" key="2">
    <source>
        <dbReference type="ARBA" id="ARBA00023015"/>
    </source>
</evidence>
<dbReference type="EMBL" id="CP150096">
    <property type="protein sequence ID" value="WZN45420.1"/>
    <property type="molecule type" value="Genomic_DNA"/>
</dbReference>
<sequence>MNTGAFYPQQDDKVLWDRLREGDREAFGEIYRRYFPPLFSYCSRFTQDAGLVKDTLQDFFTDLYLRRQSLQTPEKPKSYLLVSVRRKLVRVLGKTPRSHELTDAEAPAFFLELSPESYLISRQNAAMAERHVQQTIGRLTLRQKEAVYLRFYESLSYEEIAEVMQLKAVKYARTLVYRALTELKPLLAGAEALLYTR</sequence>
<dbReference type="PANTHER" id="PTHR43133">
    <property type="entry name" value="RNA POLYMERASE ECF-TYPE SIGMA FACTO"/>
    <property type="match status" value="1"/>
</dbReference>
<dbReference type="RefSeq" id="WP_341840172.1">
    <property type="nucleotide sequence ID" value="NZ_CP149792.1"/>
</dbReference>
<reference evidence="7 8" key="1">
    <citation type="submission" date="2024-03" db="EMBL/GenBank/DDBJ databases">
        <title>Chitinophaga caseinilytica sp. nov., a casein hydrolysing bacterium isolated from forest soil.</title>
        <authorList>
            <person name="Lee D.S."/>
            <person name="Han D.M."/>
            <person name="Baek J.H."/>
            <person name="Choi D.G."/>
            <person name="Jeon J.H."/>
            <person name="Jeon C.O."/>
        </authorList>
    </citation>
    <scope>NUCLEOTIDE SEQUENCE [LARGE SCALE GENOMIC DNA]</scope>
    <source>
        <strain evidence="7 8">KACC 19118</strain>
    </source>
</reference>
<dbReference type="InterPro" id="IPR036388">
    <property type="entry name" value="WH-like_DNA-bd_sf"/>
</dbReference>
<keyword evidence="8" id="KW-1185">Reference proteome</keyword>
<dbReference type="InterPro" id="IPR014284">
    <property type="entry name" value="RNA_pol_sigma-70_dom"/>
</dbReference>
<comment type="similarity">
    <text evidence="1">Belongs to the sigma-70 factor family. ECF subfamily.</text>
</comment>
<evidence type="ECO:0000313" key="8">
    <source>
        <dbReference type="Proteomes" id="UP001449657"/>
    </source>
</evidence>
<protein>
    <submittedName>
        <fullName evidence="7">RNA polymerase sigma factor</fullName>
    </submittedName>
</protein>
<dbReference type="Pfam" id="PF04542">
    <property type="entry name" value="Sigma70_r2"/>
    <property type="match status" value="1"/>
</dbReference>
<dbReference type="Gene3D" id="1.10.10.10">
    <property type="entry name" value="Winged helix-like DNA-binding domain superfamily/Winged helix DNA-binding domain"/>
    <property type="match status" value="1"/>
</dbReference>
<evidence type="ECO:0000256" key="1">
    <source>
        <dbReference type="ARBA" id="ARBA00010641"/>
    </source>
</evidence>
<keyword evidence="4" id="KW-0804">Transcription</keyword>
<dbReference type="Gene3D" id="1.10.1740.10">
    <property type="match status" value="1"/>
</dbReference>
<evidence type="ECO:0000256" key="3">
    <source>
        <dbReference type="ARBA" id="ARBA00023082"/>
    </source>
</evidence>
<feature type="domain" description="RNA polymerase sigma factor 70 region 4 type 2" evidence="6">
    <location>
        <begin position="132"/>
        <end position="180"/>
    </location>
</feature>
<dbReference type="CDD" id="cd06171">
    <property type="entry name" value="Sigma70_r4"/>
    <property type="match status" value="1"/>
</dbReference>
<dbReference type="InterPro" id="IPR013324">
    <property type="entry name" value="RNA_pol_sigma_r3/r4-like"/>
</dbReference>
<dbReference type="Proteomes" id="UP001449657">
    <property type="component" value="Chromosome"/>
</dbReference>
<accession>A0ABZ2YZH1</accession>
<keyword evidence="2" id="KW-0805">Transcription regulation</keyword>
<proteinExistence type="inferred from homology"/>
<keyword evidence="3" id="KW-0731">Sigma factor</keyword>
<dbReference type="InterPro" id="IPR007627">
    <property type="entry name" value="RNA_pol_sigma70_r2"/>
</dbReference>
<dbReference type="InterPro" id="IPR039425">
    <property type="entry name" value="RNA_pol_sigma-70-like"/>
</dbReference>
<organism evidence="7 8">
    <name type="scientific">Chitinophaga caseinilytica</name>
    <dbReference type="NCBI Taxonomy" id="2267521"/>
    <lineage>
        <taxon>Bacteria</taxon>
        <taxon>Pseudomonadati</taxon>
        <taxon>Bacteroidota</taxon>
        <taxon>Chitinophagia</taxon>
        <taxon>Chitinophagales</taxon>
        <taxon>Chitinophagaceae</taxon>
        <taxon>Chitinophaga</taxon>
    </lineage>
</organism>